<evidence type="ECO:0000259" key="4">
    <source>
        <dbReference type="PROSITE" id="PS50234"/>
    </source>
</evidence>
<dbReference type="OrthoDB" id="231581at2"/>
<feature type="region of interest" description="Disordered" evidence="1">
    <location>
        <begin position="33"/>
        <end position="52"/>
    </location>
</feature>
<dbReference type="Pfam" id="PF13519">
    <property type="entry name" value="VWA_2"/>
    <property type="match status" value="1"/>
</dbReference>
<evidence type="ECO:0000256" key="1">
    <source>
        <dbReference type="SAM" id="MobiDB-lite"/>
    </source>
</evidence>
<feature type="domain" description="VWFA" evidence="4">
    <location>
        <begin position="116"/>
        <end position="283"/>
    </location>
</feature>
<keyword evidence="3" id="KW-0732">Signal</keyword>
<feature type="chain" id="PRO_5023010122" evidence="3">
    <location>
        <begin position="32"/>
        <end position="364"/>
    </location>
</feature>
<dbReference type="PANTHER" id="PTHR10579">
    <property type="entry name" value="CALCIUM-ACTIVATED CHLORIDE CHANNEL REGULATOR"/>
    <property type="match status" value="1"/>
</dbReference>
<organism evidence="5 6">
    <name type="scientific">Aquisphaera giovannonii</name>
    <dbReference type="NCBI Taxonomy" id="406548"/>
    <lineage>
        <taxon>Bacteria</taxon>
        <taxon>Pseudomonadati</taxon>
        <taxon>Planctomycetota</taxon>
        <taxon>Planctomycetia</taxon>
        <taxon>Isosphaerales</taxon>
        <taxon>Isosphaeraceae</taxon>
        <taxon>Aquisphaera</taxon>
    </lineage>
</organism>
<dbReference type="PROSITE" id="PS51318">
    <property type="entry name" value="TAT"/>
    <property type="match status" value="1"/>
</dbReference>
<evidence type="ECO:0000256" key="3">
    <source>
        <dbReference type="SAM" id="SignalP"/>
    </source>
</evidence>
<protein>
    <submittedName>
        <fullName evidence="5">von Willebrand factor type A domain protein</fullName>
    </submittedName>
</protein>
<dbReference type="Gene3D" id="3.40.50.410">
    <property type="entry name" value="von Willebrand factor, type A domain"/>
    <property type="match status" value="1"/>
</dbReference>
<evidence type="ECO:0000256" key="2">
    <source>
        <dbReference type="SAM" id="Phobius"/>
    </source>
</evidence>
<keyword evidence="6" id="KW-1185">Reference proteome</keyword>
<accession>A0A5B9WBF6</accession>
<dbReference type="NCBIfam" id="TIGR03436">
    <property type="entry name" value="acidobact_VWFA"/>
    <property type="match status" value="1"/>
</dbReference>
<dbReference type="AlphaFoldDB" id="A0A5B9WBF6"/>
<dbReference type="PROSITE" id="PS50234">
    <property type="entry name" value="VWFA"/>
    <property type="match status" value="1"/>
</dbReference>
<dbReference type="KEGG" id="agv:OJF2_65320"/>
<dbReference type="InterPro" id="IPR017802">
    <property type="entry name" value="VWFA-rel_acidobac-type"/>
</dbReference>
<keyword evidence="2" id="KW-0472">Membrane</keyword>
<dbReference type="CDD" id="cd00198">
    <property type="entry name" value="vWFA"/>
    <property type="match status" value="1"/>
</dbReference>
<feature type="signal peptide" evidence="3">
    <location>
        <begin position="1"/>
        <end position="31"/>
    </location>
</feature>
<evidence type="ECO:0000313" key="6">
    <source>
        <dbReference type="Proteomes" id="UP000324233"/>
    </source>
</evidence>
<dbReference type="EMBL" id="CP042997">
    <property type="protein sequence ID" value="QEH37936.1"/>
    <property type="molecule type" value="Genomic_DNA"/>
</dbReference>
<sequence precursor="true">MRPTGRRPLMSRKAAIAGPILLASLILPTAAAGARSQDEPSDARPQASSAGETEVIITGASQQAFPKIAVQFEVKKPDGSYLLDARREDFRVTEEGNEVKVLEFQAPQTRETVPTTVVLVVDHSGSMQNEDRIGGLKRAVASFLEKLPAGSRVAVVGFSSRVETLCPFTTDRAEVRNVVDELEPDGATRFYDAVLEALDMLGEEQGRRAILALTDGEDTASQMGNLAMTIAAAKRVGMPVYTLGLGSEREIASNDLKRLATSTRAQYYRARDADQLKAIYEEIATRLGASYSLVYESDRRLPDGTLRPVSIAHATSKKAAETAVFIPGMVVPAPGWSPLFLAILAVLAVMAVLPSWAARRVASR</sequence>
<dbReference type="InterPro" id="IPR051266">
    <property type="entry name" value="CLCR"/>
</dbReference>
<keyword evidence="2" id="KW-0812">Transmembrane</keyword>
<dbReference type="SUPFAM" id="SSF53300">
    <property type="entry name" value="vWA-like"/>
    <property type="match status" value="1"/>
</dbReference>
<gene>
    <name evidence="5" type="ORF">OJF2_65320</name>
</gene>
<dbReference type="SMART" id="SM00327">
    <property type="entry name" value="VWA"/>
    <property type="match status" value="1"/>
</dbReference>
<reference evidence="5 6" key="1">
    <citation type="submission" date="2019-08" db="EMBL/GenBank/DDBJ databases">
        <title>Deep-cultivation of Planctomycetes and their phenomic and genomic characterization uncovers novel biology.</title>
        <authorList>
            <person name="Wiegand S."/>
            <person name="Jogler M."/>
            <person name="Boedeker C."/>
            <person name="Pinto D."/>
            <person name="Vollmers J."/>
            <person name="Rivas-Marin E."/>
            <person name="Kohn T."/>
            <person name="Peeters S.H."/>
            <person name="Heuer A."/>
            <person name="Rast P."/>
            <person name="Oberbeckmann S."/>
            <person name="Bunk B."/>
            <person name="Jeske O."/>
            <person name="Meyerdierks A."/>
            <person name="Storesund J.E."/>
            <person name="Kallscheuer N."/>
            <person name="Luecker S."/>
            <person name="Lage O.M."/>
            <person name="Pohl T."/>
            <person name="Merkel B.J."/>
            <person name="Hornburger P."/>
            <person name="Mueller R.-W."/>
            <person name="Bruemmer F."/>
            <person name="Labrenz M."/>
            <person name="Spormann A.M."/>
            <person name="Op den Camp H."/>
            <person name="Overmann J."/>
            <person name="Amann R."/>
            <person name="Jetten M.S.M."/>
            <person name="Mascher T."/>
            <person name="Medema M.H."/>
            <person name="Devos D.P."/>
            <person name="Kaster A.-K."/>
            <person name="Ovreas L."/>
            <person name="Rohde M."/>
            <person name="Galperin M.Y."/>
            <person name="Jogler C."/>
        </authorList>
    </citation>
    <scope>NUCLEOTIDE SEQUENCE [LARGE SCALE GENOMIC DNA]</scope>
    <source>
        <strain evidence="5 6">OJF2</strain>
    </source>
</reference>
<proteinExistence type="predicted"/>
<dbReference type="InterPro" id="IPR036465">
    <property type="entry name" value="vWFA_dom_sf"/>
</dbReference>
<dbReference type="InterPro" id="IPR006311">
    <property type="entry name" value="TAT_signal"/>
</dbReference>
<dbReference type="Proteomes" id="UP000324233">
    <property type="component" value="Chromosome"/>
</dbReference>
<dbReference type="PANTHER" id="PTHR10579:SF43">
    <property type="entry name" value="ZINC FINGER (C3HC4-TYPE RING FINGER) FAMILY PROTEIN"/>
    <property type="match status" value="1"/>
</dbReference>
<evidence type="ECO:0000313" key="5">
    <source>
        <dbReference type="EMBL" id="QEH37936.1"/>
    </source>
</evidence>
<feature type="transmembrane region" description="Helical" evidence="2">
    <location>
        <begin position="336"/>
        <end position="358"/>
    </location>
</feature>
<name>A0A5B9WBF6_9BACT</name>
<keyword evidence="2" id="KW-1133">Transmembrane helix</keyword>
<dbReference type="InterPro" id="IPR002035">
    <property type="entry name" value="VWF_A"/>
</dbReference>